<keyword evidence="2" id="KW-0456">Lyase</keyword>
<reference evidence="5" key="1">
    <citation type="submission" date="2016-09" db="EMBL/GenBank/DDBJ databases">
        <authorList>
            <person name="Jeantristanb JTB J.-T."/>
            <person name="Ricardo R."/>
        </authorList>
    </citation>
    <scope>NUCLEOTIDE SEQUENCE [LARGE SCALE GENOMIC DNA]</scope>
</reference>
<dbReference type="PROSITE" id="PS00166">
    <property type="entry name" value="ENOYL_COA_HYDRATASE"/>
    <property type="match status" value="1"/>
</dbReference>
<dbReference type="AlphaFoldDB" id="A0A238FH34"/>
<evidence type="ECO:0000256" key="3">
    <source>
        <dbReference type="RuleBase" id="RU003707"/>
    </source>
</evidence>
<dbReference type="SUPFAM" id="SSF52096">
    <property type="entry name" value="ClpP/crotonase"/>
    <property type="match status" value="1"/>
</dbReference>
<organism evidence="4 5">
    <name type="scientific">Microbotryum intermedium</name>
    <dbReference type="NCBI Taxonomy" id="269621"/>
    <lineage>
        <taxon>Eukaryota</taxon>
        <taxon>Fungi</taxon>
        <taxon>Dikarya</taxon>
        <taxon>Basidiomycota</taxon>
        <taxon>Pucciniomycotina</taxon>
        <taxon>Microbotryomycetes</taxon>
        <taxon>Microbotryales</taxon>
        <taxon>Microbotryaceae</taxon>
        <taxon>Microbotryum</taxon>
    </lineage>
</organism>
<dbReference type="Proteomes" id="UP000198372">
    <property type="component" value="Unassembled WGS sequence"/>
</dbReference>
<evidence type="ECO:0000313" key="5">
    <source>
        <dbReference type="Proteomes" id="UP000198372"/>
    </source>
</evidence>
<dbReference type="InterPro" id="IPR014748">
    <property type="entry name" value="Enoyl-CoA_hydra_C"/>
</dbReference>
<keyword evidence="5" id="KW-1185">Reference proteome</keyword>
<dbReference type="InterPro" id="IPR018376">
    <property type="entry name" value="Enoyl-CoA_hyd/isom_CS"/>
</dbReference>
<gene>
    <name evidence="4" type="ORF">BQ2448_4074</name>
</gene>
<dbReference type="Pfam" id="PF00378">
    <property type="entry name" value="ECH_1"/>
    <property type="match status" value="1"/>
</dbReference>
<sequence>MLTFTTRIGSSLARGTATSYRITLATGSLASRPARASRHAFSTAPNPDAEAILDKKDDGITHLTLNRPKAKNALSMQLLADMRSAIDEIRFDGKTRTLILNSSSSGIFCAGADLKQRKSMTQTQIARFLHDLRSMLSELSSLPCPVIAALDGAALGGGLELALAADLRVASHQATKIGLPETRLAIIPGAGGTQRLSRLIGVSKAKDLIFTSRALNAQQALEVGIVNYLANEGQTATEKAEEVAKEFLKAAAKLAIDVGSGLNLEAGLDFEATAYKTILTSQDRVEGLKAFAEKRAPVYKGE</sequence>
<dbReference type="GO" id="GO:0016836">
    <property type="term" value="F:hydro-lyase activity"/>
    <property type="evidence" value="ECO:0007669"/>
    <property type="project" value="UniProtKB-ARBA"/>
</dbReference>
<evidence type="ECO:0000256" key="2">
    <source>
        <dbReference type="ARBA" id="ARBA00023239"/>
    </source>
</evidence>
<dbReference type="PANTHER" id="PTHR11941:SF171">
    <property type="entry name" value="SD19268P"/>
    <property type="match status" value="1"/>
</dbReference>
<dbReference type="OrthoDB" id="410701at2759"/>
<dbReference type="Gene3D" id="3.90.226.10">
    <property type="entry name" value="2-enoyl-CoA Hydratase, Chain A, domain 1"/>
    <property type="match status" value="1"/>
</dbReference>
<dbReference type="EMBL" id="FMSP01000009">
    <property type="protein sequence ID" value="SCV72537.1"/>
    <property type="molecule type" value="Genomic_DNA"/>
</dbReference>
<dbReference type="CDD" id="cd06558">
    <property type="entry name" value="crotonase-like"/>
    <property type="match status" value="1"/>
</dbReference>
<dbReference type="PANTHER" id="PTHR11941">
    <property type="entry name" value="ENOYL-COA HYDRATASE-RELATED"/>
    <property type="match status" value="1"/>
</dbReference>
<dbReference type="FunFam" id="3.90.226.10:FF:000009">
    <property type="entry name" value="Carnitinyl-CoA dehydratase"/>
    <property type="match status" value="1"/>
</dbReference>
<comment type="similarity">
    <text evidence="1 3">Belongs to the enoyl-CoA hydratase/isomerase family.</text>
</comment>
<proteinExistence type="inferred from homology"/>
<dbReference type="GO" id="GO:0006635">
    <property type="term" value="P:fatty acid beta-oxidation"/>
    <property type="evidence" value="ECO:0007669"/>
    <property type="project" value="TreeGrafter"/>
</dbReference>
<dbReference type="FunFam" id="1.10.12.10:FF:000001">
    <property type="entry name" value="Probable enoyl-CoA hydratase, mitochondrial"/>
    <property type="match status" value="1"/>
</dbReference>
<name>A0A238FH34_9BASI</name>
<dbReference type="Gene3D" id="1.10.12.10">
    <property type="entry name" value="Lyase 2-enoyl-coa Hydratase, Chain A, domain 2"/>
    <property type="match status" value="1"/>
</dbReference>
<dbReference type="InterPro" id="IPR001753">
    <property type="entry name" value="Enoyl-CoA_hydra/iso"/>
</dbReference>
<evidence type="ECO:0000313" key="4">
    <source>
        <dbReference type="EMBL" id="SCV72537.1"/>
    </source>
</evidence>
<dbReference type="GO" id="GO:0005739">
    <property type="term" value="C:mitochondrion"/>
    <property type="evidence" value="ECO:0007669"/>
    <property type="project" value="TreeGrafter"/>
</dbReference>
<accession>A0A238FH34</accession>
<dbReference type="InterPro" id="IPR029045">
    <property type="entry name" value="ClpP/crotonase-like_dom_sf"/>
</dbReference>
<evidence type="ECO:0000256" key="1">
    <source>
        <dbReference type="ARBA" id="ARBA00005254"/>
    </source>
</evidence>
<protein>
    <submittedName>
        <fullName evidence="4">BQ2448_4074 protein</fullName>
    </submittedName>
</protein>
<dbReference type="STRING" id="269621.A0A238FH34"/>